<sequence length="101" mass="11293">MRVDDTGGLPYELILVLNRPYMITNNIDVADGLSNGTVGKLCYVQRDENHNIIRIWMKFTKLCGRKRATKSRNLSVRLNLGDAAVPITPQTSTIPPITIKP</sequence>
<organism evidence="1 2">
    <name type="scientific">Trichonephila clavata</name>
    <name type="common">Joro spider</name>
    <name type="synonym">Nephila clavata</name>
    <dbReference type="NCBI Taxonomy" id="2740835"/>
    <lineage>
        <taxon>Eukaryota</taxon>
        <taxon>Metazoa</taxon>
        <taxon>Ecdysozoa</taxon>
        <taxon>Arthropoda</taxon>
        <taxon>Chelicerata</taxon>
        <taxon>Arachnida</taxon>
        <taxon>Araneae</taxon>
        <taxon>Araneomorphae</taxon>
        <taxon>Entelegynae</taxon>
        <taxon>Araneoidea</taxon>
        <taxon>Nephilidae</taxon>
        <taxon>Trichonephila</taxon>
    </lineage>
</organism>
<gene>
    <name evidence="1" type="primary">g.46397</name>
    <name evidence="1" type="ORF">TNCT_396191</name>
</gene>
<dbReference type="AlphaFoldDB" id="A0A8X6FYL2"/>
<evidence type="ECO:0000313" key="2">
    <source>
        <dbReference type="Proteomes" id="UP000887116"/>
    </source>
</evidence>
<comment type="caution">
    <text evidence="1">The sequence shown here is derived from an EMBL/GenBank/DDBJ whole genome shotgun (WGS) entry which is preliminary data.</text>
</comment>
<reference evidence="1" key="1">
    <citation type="submission" date="2020-07" db="EMBL/GenBank/DDBJ databases">
        <title>Multicomponent nature underlies the extraordinary mechanical properties of spider dragline silk.</title>
        <authorList>
            <person name="Kono N."/>
            <person name="Nakamura H."/>
            <person name="Mori M."/>
            <person name="Yoshida Y."/>
            <person name="Ohtoshi R."/>
            <person name="Malay A.D."/>
            <person name="Moran D.A.P."/>
            <person name="Tomita M."/>
            <person name="Numata K."/>
            <person name="Arakawa K."/>
        </authorList>
    </citation>
    <scope>NUCLEOTIDE SEQUENCE</scope>
</reference>
<protein>
    <submittedName>
        <fullName evidence="1">UvrD_C_2 domain-containing protein</fullName>
    </submittedName>
</protein>
<dbReference type="Proteomes" id="UP000887116">
    <property type="component" value="Unassembled WGS sequence"/>
</dbReference>
<accession>A0A8X6FYL2</accession>
<dbReference type="OrthoDB" id="6141723at2759"/>
<proteinExistence type="predicted"/>
<keyword evidence="2" id="KW-1185">Reference proteome</keyword>
<evidence type="ECO:0000313" key="1">
    <source>
        <dbReference type="EMBL" id="GFQ90284.1"/>
    </source>
</evidence>
<dbReference type="EMBL" id="BMAO01003800">
    <property type="protein sequence ID" value="GFQ90284.1"/>
    <property type="molecule type" value="Genomic_DNA"/>
</dbReference>
<name>A0A8X6FYL2_TRICU</name>